<keyword evidence="2" id="KW-1185">Reference proteome</keyword>
<comment type="caution">
    <text evidence="1">The sequence shown here is derived from an EMBL/GenBank/DDBJ whole genome shotgun (WGS) entry which is preliminary data.</text>
</comment>
<dbReference type="EMBL" id="CAMKVN010020589">
    <property type="protein sequence ID" value="CAI2199209.1"/>
    <property type="molecule type" value="Genomic_DNA"/>
</dbReference>
<proteinExistence type="predicted"/>
<evidence type="ECO:0000313" key="2">
    <source>
        <dbReference type="Proteomes" id="UP001153678"/>
    </source>
</evidence>
<name>A0A9W4TAR6_9GLOM</name>
<protein>
    <submittedName>
        <fullName evidence="1">16069_t:CDS:1</fullName>
    </submittedName>
</protein>
<sequence>ISPSLGNSLKYLSLYVSVAVRKSLYWTQDGNFMKALEKPGPFILR</sequence>
<reference evidence="1" key="1">
    <citation type="submission" date="2022-08" db="EMBL/GenBank/DDBJ databases">
        <authorList>
            <person name="Kallberg Y."/>
            <person name="Tangrot J."/>
            <person name="Rosling A."/>
        </authorList>
    </citation>
    <scope>NUCLEOTIDE SEQUENCE</scope>
    <source>
        <strain evidence="1">Wild A</strain>
    </source>
</reference>
<organism evidence="1 2">
    <name type="scientific">Funneliformis geosporum</name>
    <dbReference type="NCBI Taxonomy" id="1117311"/>
    <lineage>
        <taxon>Eukaryota</taxon>
        <taxon>Fungi</taxon>
        <taxon>Fungi incertae sedis</taxon>
        <taxon>Mucoromycota</taxon>
        <taxon>Glomeromycotina</taxon>
        <taxon>Glomeromycetes</taxon>
        <taxon>Glomerales</taxon>
        <taxon>Glomeraceae</taxon>
        <taxon>Funneliformis</taxon>
    </lineage>
</organism>
<evidence type="ECO:0000313" key="1">
    <source>
        <dbReference type="EMBL" id="CAI2199209.1"/>
    </source>
</evidence>
<dbReference type="AlphaFoldDB" id="A0A9W4TAR6"/>
<dbReference type="Proteomes" id="UP001153678">
    <property type="component" value="Unassembled WGS sequence"/>
</dbReference>
<feature type="non-terminal residue" evidence="1">
    <location>
        <position position="45"/>
    </location>
</feature>
<gene>
    <name evidence="1" type="ORF">FWILDA_LOCUS18960</name>
</gene>
<feature type="non-terminal residue" evidence="1">
    <location>
        <position position="1"/>
    </location>
</feature>
<accession>A0A9W4TAR6</accession>